<comment type="similarity">
    <text evidence="2 5">Belongs to the CDP-alcohol phosphatidyltransferase class-I family.</text>
</comment>
<evidence type="ECO:0000256" key="4">
    <source>
        <dbReference type="ARBA" id="ARBA00023136"/>
    </source>
</evidence>
<keyword evidence="4 6" id="KW-0472">Membrane</keyword>
<dbReference type="InterPro" id="IPR000462">
    <property type="entry name" value="CDP-OH_P_trans"/>
</dbReference>
<dbReference type="WBParaSite" id="SMUV_0000833201-mRNA-1">
    <property type="protein sequence ID" value="SMUV_0000833201-mRNA-1"/>
    <property type="gene ID" value="SMUV_0000833201"/>
</dbReference>
<evidence type="ECO:0000256" key="3">
    <source>
        <dbReference type="ARBA" id="ARBA00022679"/>
    </source>
</evidence>
<dbReference type="InterPro" id="IPR048254">
    <property type="entry name" value="CDP_ALCOHOL_P_TRANSF_CS"/>
</dbReference>
<feature type="transmembrane region" description="Helical" evidence="6">
    <location>
        <begin position="254"/>
        <end position="277"/>
    </location>
</feature>
<dbReference type="PANTHER" id="PTHR10414:SF71">
    <property type="entry name" value="FI05338P"/>
    <property type="match status" value="1"/>
</dbReference>
<dbReference type="PROSITE" id="PS00379">
    <property type="entry name" value="CDP_ALCOHOL_P_TRANSF"/>
    <property type="match status" value="1"/>
</dbReference>
<accession>A0A0N5AU10</accession>
<dbReference type="Pfam" id="PF01066">
    <property type="entry name" value="CDP-OH_P_transf"/>
    <property type="match status" value="1"/>
</dbReference>
<keyword evidence="3 5" id="KW-0808">Transferase</keyword>
<organism evidence="7 8">
    <name type="scientific">Syphacia muris</name>
    <dbReference type="NCBI Taxonomy" id="451379"/>
    <lineage>
        <taxon>Eukaryota</taxon>
        <taxon>Metazoa</taxon>
        <taxon>Ecdysozoa</taxon>
        <taxon>Nematoda</taxon>
        <taxon>Chromadorea</taxon>
        <taxon>Rhabditida</taxon>
        <taxon>Spirurina</taxon>
        <taxon>Oxyuridomorpha</taxon>
        <taxon>Oxyuroidea</taxon>
        <taxon>Oxyuridae</taxon>
        <taxon>Syphacia</taxon>
    </lineage>
</organism>
<evidence type="ECO:0000256" key="2">
    <source>
        <dbReference type="ARBA" id="ARBA00010441"/>
    </source>
</evidence>
<proteinExistence type="inferred from homology"/>
<dbReference type="PIRSF" id="PIRSF015665">
    <property type="entry name" value="CHOPT"/>
    <property type="match status" value="1"/>
</dbReference>
<dbReference type="GO" id="GO:0004307">
    <property type="term" value="F:ethanolaminephosphotransferase activity"/>
    <property type="evidence" value="ECO:0007669"/>
    <property type="project" value="TreeGrafter"/>
</dbReference>
<dbReference type="FunFam" id="1.20.120.1760:FF:000016">
    <property type="entry name" value="ethanolaminephosphotransferase 1"/>
    <property type="match status" value="1"/>
</dbReference>
<dbReference type="InterPro" id="IPR014472">
    <property type="entry name" value="CHOPT"/>
</dbReference>
<reference evidence="8" key="1">
    <citation type="submission" date="2017-02" db="UniProtKB">
        <authorList>
            <consortium name="WormBaseParasite"/>
        </authorList>
    </citation>
    <scope>IDENTIFICATION</scope>
</reference>
<dbReference type="GO" id="GO:0005789">
    <property type="term" value="C:endoplasmic reticulum membrane"/>
    <property type="evidence" value="ECO:0007669"/>
    <property type="project" value="TreeGrafter"/>
</dbReference>
<protein>
    <submittedName>
        <fullName evidence="8">Ethanolaminephosphotransferase 1</fullName>
    </submittedName>
</protein>
<dbReference type="InterPro" id="IPR043130">
    <property type="entry name" value="CDP-OH_PTrfase_TM_dom"/>
</dbReference>
<evidence type="ECO:0000313" key="7">
    <source>
        <dbReference type="Proteomes" id="UP000046393"/>
    </source>
</evidence>
<dbReference type="AlphaFoldDB" id="A0A0N5AU10"/>
<feature type="transmembrane region" description="Helical" evidence="6">
    <location>
        <begin position="159"/>
        <end position="178"/>
    </location>
</feature>
<feature type="transmembrane region" description="Helical" evidence="6">
    <location>
        <begin position="344"/>
        <end position="362"/>
    </location>
</feature>
<keyword evidence="6" id="KW-0812">Transmembrane</keyword>
<evidence type="ECO:0000313" key="8">
    <source>
        <dbReference type="WBParaSite" id="SMUV_0000833201-mRNA-1"/>
    </source>
</evidence>
<dbReference type="Gene3D" id="1.20.120.1760">
    <property type="match status" value="1"/>
</dbReference>
<sequence length="389" mass="44183">MGIFNTRYLSKEQLQGFDNYKYSAVDTSPLAVYISHPFWNWLVNFYPLWIAPNLLTVCGWLMVMLGFVVVSFLDYDLNSNSLSESKSTLPIPNEVWLFCAICTFLGHTLDGTDGKQARRTGTSGPTGELFDHGLDSWSTVPFTVTIFSVFGRGEFSVNATHLLCILISVQIVFIVTHWEKYNTGILFLSWGYDASQYGLTAFYLLAYLVGYEWFKFYVFGELTFARCMEIGFYVCCVLSLLMSLYNIYKSYPNIYEACLPMLPAILLFSATLIWANYSPSILIERDPRSFFWTMGTVFSHIACRLIVAQMSHTRAAAINNLLIFYCIAVAVSVSGILTAIAELYFLRAVAVIVTVAHLHYGICVVRQLCRHFNIYAFSLSYLDTGKRRE</sequence>
<dbReference type="PANTHER" id="PTHR10414">
    <property type="entry name" value="ETHANOLAMINEPHOSPHOTRANSFERASE"/>
    <property type="match status" value="1"/>
</dbReference>
<dbReference type="Proteomes" id="UP000046393">
    <property type="component" value="Unplaced"/>
</dbReference>
<keyword evidence="7" id="KW-1185">Reference proteome</keyword>
<comment type="subcellular location">
    <subcellularLocation>
        <location evidence="1">Membrane</location>
    </subcellularLocation>
</comment>
<feature type="transmembrane region" description="Helical" evidence="6">
    <location>
        <begin position="289"/>
        <end position="310"/>
    </location>
</feature>
<feature type="transmembrane region" description="Helical" evidence="6">
    <location>
        <begin position="316"/>
        <end position="337"/>
    </location>
</feature>
<evidence type="ECO:0000256" key="6">
    <source>
        <dbReference type="SAM" id="Phobius"/>
    </source>
</evidence>
<feature type="transmembrane region" description="Helical" evidence="6">
    <location>
        <begin position="230"/>
        <end position="248"/>
    </location>
</feature>
<dbReference type="STRING" id="451379.A0A0N5AU10"/>
<dbReference type="GO" id="GO:0005794">
    <property type="term" value="C:Golgi apparatus"/>
    <property type="evidence" value="ECO:0007669"/>
    <property type="project" value="TreeGrafter"/>
</dbReference>
<dbReference type="GO" id="GO:0006646">
    <property type="term" value="P:phosphatidylethanolamine biosynthetic process"/>
    <property type="evidence" value="ECO:0007669"/>
    <property type="project" value="TreeGrafter"/>
</dbReference>
<name>A0A0N5AU10_9BILA</name>
<feature type="transmembrane region" description="Helical" evidence="6">
    <location>
        <begin position="49"/>
        <end position="73"/>
    </location>
</feature>
<evidence type="ECO:0000256" key="5">
    <source>
        <dbReference type="RuleBase" id="RU003750"/>
    </source>
</evidence>
<evidence type="ECO:0000256" key="1">
    <source>
        <dbReference type="ARBA" id="ARBA00004370"/>
    </source>
</evidence>
<keyword evidence="6" id="KW-1133">Transmembrane helix</keyword>